<keyword evidence="1" id="KW-0732">Signal</keyword>
<evidence type="ECO:0008006" key="4">
    <source>
        <dbReference type="Google" id="ProtNLM"/>
    </source>
</evidence>
<sequence length="180" mass="20379">MNFKFLKLTALIITLISIVSCSSDNESSNSKIRTDFDIDIVSGINIRNSDLATPTQLGNPNIFTDERFIVYPNPTLGMLALKSNFDISDIYIISAQATKSYQQTDFTSILTSESYNESVIASNAEIKITDLTATNLNINLNELSHGYYKVFVKINGKLYWDNIYFQDNNLDIDTLINYWN</sequence>
<comment type="caution">
    <text evidence="2">The sequence shown here is derived from an EMBL/GenBank/DDBJ whole genome shotgun (WGS) entry which is preliminary data.</text>
</comment>
<dbReference type="AlphaFoldDB" id="A0A918V7N7"/>
<evidence type="ECO:0000313" key="3">
    <source>
        <dbReference type="Proteomes" id="UP000636004"/>
    </source>
</evidence>
<reference evidence="2" key="2">
    <citation type="submission" date="2020-09" db="EMBL/GenBank/DDBJ databases">
        <authorList>
            <person name="Sun Q."/>
            <person name="Kim S."/>
        </authorList>
    </citation>
    <scope>NUCLEOTIDE SEQUENCE</scope>
    <source>
        <strain evidence="2">KCTC 12710</strain>
    </source>
</reference>
<gene>
    <name evidence="2" type="ORF">GCM10007028_12180</name>
</gene>
<keyword evidence="3" id="KW-1185">Reference proteome</keyword>
<dbReference type="Proteomes" id="UP000636004">
    <property type="component" value="Unassembled WGS sequence"/>
</dbReference>
<evidence type="ECO:0000313" key="2">
    <source>
        <dbReference type="EMBL" id="GGZ76179.1"/>
    </source>
</evidence>
<reference evidence="2" key="1">
    <citation type="journal article" date="2014" name="Int. J. Syst. Evol. Microbiol.">
        <title>Complete genome sequence of Corynebacterium casei LMG S-19264T (=DSM 44701T), isolated from a smear-ripened cheese.</title>
        <authorList>
            <consortium name="US DOE Joint Genome Institute (JGI-PGF)"/>
            <person name="Walter F."/>
            <person name="Albersmeier A."/>
            <person name="Kalinowski J."/>
            <person name="Ruckert C."/>
        </authorList>
    </citation>
    <scope>NUCLEOTIDE SEQUENCE</scope>
    <source>
        <strain evidence="2">KCTC 12710</strain>
    </source>
</reference>
<name>A0A918V7N7_9FLAO</name>
<protein>
    <recommendedName>
        <fullName evidence="4">Lipoprotein</fullName>
    </recommendedName>
</protein>
<accession>A0A918V7N7</accession>
<feature type="chain" id="PRO_5037088212" description="Lipoprotein" evidence="1">
    <location>
        <begin position="23"/>
        <end position="180"/>
    </location>
</feature>
<dbReference type="RefSeq" id="WP_189359883.1">
    <property type="nucleotide sequence ID" value="NZ_BMWZ01000002.1"/>
</dbReference>
<dbReference type="PROSITE" id="PS51257">
    <property type="entry name" value="PROKAR_LIPOPROTEIN"/>
    <property type="match status" value="1"/>
</dbReference>
<evidence type="ECO:0000256" key="1">
    <source>
        <dbReference type="SAM" id="SignalP"/>
    </source>
</evidence>
<feature type="signal peptide" evidence="1">
    <location>
        <begin position="1"/>
        <end position="22"/>
    </location>
</feature>
<organism evidence="2 3">
    <name type="scientific">Algibacter mikhailovii</name>
    <dbReference type="NCBI Taxonomy" id="425498"/>
    <lineage>
        <taxon>Bacteria</taxon>
        <taxon>Pseudomonadati</taxon>
        <taxon>Bacteroidota</taxon>
        <taxon>Flavobacteriia</taxon>
        <taxon>Flavobacteriales</taxon>
        <taxon>Flavobacteriaceae</taxon>
        <taxon>Algibacter</taxon>
    </lineage>
</organism>
<dbReference type="EMBL" id="BMWZ01000002">
    <property type="protein sequence ID" value="GGZ76179.1"/>
    <property type="molecule type" value="Genomic_DNA"/>
</dbReference>
<proteinExistence type="predicted"/>